<protein>
    <submittedName>
        <fullName evidence="1">Uncharacterized protein</fullName>
    </submittedName>
</protein>
<proteinExistence type="predicted"/>
<dbReference type="RefSeq" id="WP_068592083.1">
    <property type="nucleotide sequence ID" value="NZ_LRXL01000037.1"/>
</dbReference>
<dbReference type="STRING" id="1763537.ULVI_09290"/>
<evidence type="ECO:0000313" key="1">
    <source>
        <dbReference type="EMBL" id="OAB78765.1"/>
    </source>
</evidence>
<reference evidence="1 2" key="1">
    <citation type="submission" date="2016-02" db="EMBL/GenBank/DDBJ databases">
        <title>Ulvibacter sp. LPB0005, isolated from Thais luteostoma.</title>
        <authorList>
            <person name="Shin S.-K."/>
            <person name="Yi H."/>
        </authorList>
    </citation>
    <scope>NUCLEOTIDE SEQUENCE [LARGE SCALE GENOMIC DNA]</scope>
    <source>
        <strain evidence="1 2">LPB0005</strain>
    </source>
</reference>
<dbReference type="Proteomes" id="UP000077013">
    <property type="component" value="Unassembled WGS sequence"/>
</dbReference>
<evidence type="ECO:0000313" key="2">
    <source>
        <dbReference type="Proteomes" id="UP000077013"/>
    </source>
</evidence>
<dbReference type="EMBL" id="LRXL01000037">
    <property type="protein sequence ID" value="OAB78765.1"/>
    <property type="molecule type" value="Genomic_DNA"/>
</dbReference>
<name>A0A167HMA4_9FLAO</name>
<keyword evidence="2" id="KW-1185">Reference proteome</keyword>
<comment type="caution">
    <text evidence="1">The sequence shown here is derived from an EMBL/GenBank/DDBJ whole genome shotgun (WGS) entry which is preliminary data.</text>
</comment>
<gene>
    <name evidence="1" type="ORF">ULVI_09290</name>
</gene>
<dbReference type="AlphaFoldDB" id="A0A167HMA4"/>
<sequence>MEDQRKQFKKDLDFLLSKGYNAKGIMIINNEKIFRFDNQQEADEVTELGFNAYQTEKYLEVLNDHIDTLQTNEEGKFLKGQEPFFNSNLGKGYDSIKDTF</sequence>
<accession>A0A167HMA4</accession>
<organism evidence="1 2">
    <name type="scientific">Cochleicola gelatinilyticus</name>
    <dbReference type="NCBI Taxonomy" id="1763537"/>
    <lineage>
        <taxon>Bacteria</taxon>
        <taxon>Pseudomonadati</taxon>
        <taxon>Bacteroidota</taxon>
        <taxon>Flavobacteriia</taxon>
        <taxon>Flavobacteriales</taxon>
        <taxon>Flavobacteriaceae</taxon>
        <taxon>Cochleicola</taxon>
    </lineage>
</organism>